<evidence type="ECO:0000313" key="7">
    <source>
        <dbReference type="EMBL" id="KAF5309261.1"/>
    </source>
</evidence>
<dbReference type="Proteomes" id="UP000567179">
    <property type="component" value="Unassembled WGS sequence"/>
</dbReference>
<gene>
    <name evidence="7" type="ORF">D9619_012753</name>
</gene>
<keyword evidence="5 6" id="KW-1015">Disulfide bond</keyword>
<dbReference type="EMBL" id="JAACJJ010000060">
    <property type="protein sequence ID" value="KAF5309261.1"/>
    <property type="molecule type" value="Genomic_DNA"/>
</dbReference>
<keyword evidence="3 6" id="KW-0134">Cell wall</keyword>
<feature type="chain" id="PRO_5034657785" description="Hydrophobin" evidence="6">
    <location>
        <begin position="22"/>
        <end position="121"/>
    </location>
</feature>
<evidence type="ECO:0000256" key="3">
    <source>
        <dbReference type="ARBA" id="ARBA00022512"/>
    </source>
</evidence>
<feature type="signal peptide" evidence="6">
    <location>
        <begin position="1"/>
        <end position="21"/>
    </location>
</feature>
<dbReference type="CDD" id="cd23507">
    <property type="entry name" value="hydrophobin_I"/>
    <property type="match status" value="1"/>
</dbReference>
<evidence type="ECO:0000256" key="5">
    <source>
        <dbReference type="ARBA" id="ARBA00023157"/>
    </source>
</evidence>
<protein>
    <recommendedName>
        <fullName evidence="6">Hydrophobin</fullName>
    </recommendedName>
</protein>
<accession>A0A8H5AQS6</accession>
<comment type="subcellular location">
    <subcellularLocation>
        <location evidence="1 6">Secreted</location>
        <location evidence="1 6">Cell wall</location>
    </subcellularLocation>
</comment>
<sequence>MQFKLAAFTTVAVATLAAATAIDVPTRRTGGGDTGPSNQCNTGPIQCCNSYGAAGSTPIAALLGLLGIVVGDVTAIVGVTCSPITVIGGGGTSCSSQPVCCTNNSFNGVVAIGCTPININL</sequence>
<dbReference type="OrthoDB" id="4225815at2759"/>
<reference evidence="7 8" key="1">
    <citation type="journal article" date="2020" name="ISME J.">
        <title>Uncovering the hidden diversity of litter-decomposition mechanisms in mushroom-forming fungi.</title>
        <authorList>
            <person name="Floudas D."/>
            <person name="Bentzer J."/>
            <person name="Ahren D."/>
            <person name="Johansson T."/>
            <person name="Persson P."/>
            <person name="Tunlid A."/>
        </authorList>
    </citation>
    <scope>NUCLEOTIDE SEQUENCE [LARGE SCALE GENOMIC DNA]</scope>
    <source>
        <strain evidence="7 8">CBS 101986</strain>
    </source>
</reference>
<keyword evidence="8" id="KW-1185">Reference proteome</keyword>
<dbReference type="InterPro" id="IPR001338">
    <property type="entry name" value="Class_I_Hydrophobin"/>
</dbReference>
<dbReference type="GO" id="GO:0009277">
    <property type="term" value="C:fungal-type cell wall"/>
    <property type="evidence" value="ECO:0007669"/>
    <property type="project" value="InterPro"/>
</dbReference>
<evidence type="ECO:0000256" key="2">
    <source>
        <dbReference type="ARBA" id="ARBA00010446"/>
    </source>
</evidence>
<dbReference type="AlphaFoldDB" id="A0A8H5AQS6"/>
<organism evidence="7 8">
    <name type="scientific">Psilocybe cf. subviscida</name>
    <dbReference type="NCBI Taxonomy" id="2480587"/>
    <lineage>
        <taxon>Eukaryota</taxon>
        <taxon>Fungi</taxon>
        <taxon>Dikarya</taxon>
        <taxon>Basidiomycota</taxon>
        <taxon>Agaricomycotina</taxon>
        <taxon>Agaricomycetes</taxon>
        <taxon>Agaricomycetidae</taxon>
        <taxon>Agaricales</taxon>
        <taxon>Agaricineae</taxon>
        <taxon>Strophariaceae</taxon>
        <taxon>Psilocybe</taxon>
    </lineage>
</organism>
<keyword evidence="6" id="KW-0732">Signal</keyword>
<dbReference type="GO" id="GO:0005199">
    <property type="term" value="F:structural constituent of cell wall"/>
    <property type="evidence" value="ECO:0007669"/>
    <property type="project" value="InterPro"/>
</dbReference>
<proteinExistence type="inferred from homology"/>
<evidence type="ECO:0000256" key="6">
    <source>
        <dbReference type="RuleBase" id="RU365009"/>
    </source>
</evidence>
<evidence type="ECO:0000313" key="8">
    <source>
        <dbReference type="Proteomes" id="UP000567179"/>
    </source>
</evidence>
<dbReference type="Pfam" id="PF01185">
    <property type="entry name" value="Hydrophobin"/>
    <property type="match status" value="1"/>
</dbReference>
<evidence type="ECO:0000256" key="4">
    <source>
        <dbReference type="ARBA" id="ARBA00022525"/>
    </source>
</evidence>
<keyword evidence="4 6" id="KW-0964">Secreted</keyword>
<evidence type="ECO:0000256" key="1">
    <source>
        <dbReference type="ARBA" id="ARBA00004191"/>
    </source>
</evidence>
<name>A0A8H5AQS6_9AGAR</name>
<comment type="similarity">
    <text evidence="2 6">Belongs to the fungal hydrophobin family.</text>
</comment>
<comment type="caution">
    <text evidence="7">The sequence shown here is derived from an EMBL/GenBank/DDBJ whole genome shotgun (WGS) entry which is preliminary data.</text>
</comment>
<dbReference type="SMART" id="SM00075">
    <property type="entry name" value="HYDRO"/>
    <property type="match status" value="1"/>
</dbReference>